<feature type="domain" description="HNH nuclease" evidence="1">
    <location>
        <begin position="45"/>
        <end position="106"/>
    </location>
</feature>
<keyword evidence="2" id="KW-0540">Nuclease</keyword>
<reference evidence="2 3" key="1">
    <citation type="submission" date="2024-11" db="EMBL/GenBank/DDBJ databases">
        <authorList>
            <person name="Heng Y.C."/>
            <person name="Lim A.C.H."/>
            <person name="Lee J.K.Y."/>
            <person name="Kittelmann S."/>
        </authorList>
    </citation>
    <scope>NUCLEOTIDE SEQUENCE [LARGE SCALE GENOMIC DNA]</scope>
    <source>
        <strain evidence="2 3">WILCCON 0112</strain>
    </source>
</reference>
<evidence type="ECO:0000313" key="2">
    <source>
        <dbReference type="EMBL" id="MFL0168282.1"/>
    </source>
</evidence>
<dbReference type="Proteomes" id="UP001623600">
    <property type="component" value="Unassembled WGS sequence"/>
</dbReference>
<dbReference type="EMBL" id="JBJIAB010000051">
    <property type="protein sequence ID" value="MFL0168282.1"/>
    <property type="molecule type" value="Genomic_DNA"/>
</dbReference>
<keyword evidence="2" id="KW-0255">Endonuclease</keyword>
<comment type="caution">
    <text evidence="2">The sequence shown here is derived from an EMBL/GenBank/DDBJ whole genome shotgun (WGS) entry which is preliminary data.</text>
</comment>
<keyword evidence="2" id="KW-0378">Hydrolase</keyword>
<proteinExistence type="predicted"/>
<evidence type="ECO:0000313" key="3">
    <source>
        <dbReference type="Proteomes" id="UP001623600"/>
    </source>
</evidence>
<evidence type="ECO:0000259" key="1">
    <source>
        <dbReference type="SMART" id="SM00507"/>
    </source>
</evidence>
<organism evidence="2 3">
    <name type="scientific">Candidatus Clostridium helianthi</name>
    <dbReference type="NCBI Taxonomy" id="3381660"/>
    <lineage>
        <taxon>Bacteria</taxon>
        <taxon>Bacillati</taxon>
        <taxon>Bacillota</taxon>
        <taxon>Clostridia</taxon>
        <taxon>Eubacteriales</taxon>
        <taxon>Clostridiaceae</taxon>
        <taxon>Clostridium</taxon>
    </lineage>
</organism>
<dbReference type="RefSeq" id="WP_171787072.1">
    <property type="nucleotide sequence ID" value="NZ_JBJIAB010000051.1"/>
</dbReference>
<dbReference type="SMART" id="SM00507">
    <property type="entry name" value="HNHc"/>
    <property type="match status" value="1"/>
</dbReference>
<dbReference type="GO" id="GO:0004519">
    <property type="term" value="F:endonuclease activity"/>
    <property type="evidence" value="ECO:0007669"/>
    <property type="project" value="UniProtKB-KW"/>
</dbReference>
<dbReference type="InterPro" id="IPR003615">
    <property type="entry name" value="HNH_nuc"/>
</dbReference>
<accession>A0ABW8SCU9</accession>
<protein>
    <submittedName>
        <fullName evidence="2">HNH endonuclease</fullName>
    </submittedName>
</protein>
<keyword evidence="3" id="KW-1185">Reference proteome</keyword>
<sequence>MICKRCSRCGKRIQTGSKCNCSQKRYKEYDKDKINSKEKKFYSSDQWNKIKDKAKELYEYIDIYSYYVSNKLEYGQTVHHIVPIKREWEKRFALDNLIYLTESNHRVIHNRMESGEYNEVINELNELVDRFKKEFDIEE</sequence>
<name>A0ABW8SCU9_9CLOT</name>
<gene>
    <name evidence="2" type="ORF">ACJDTP_24785</name>
</gene>